<feature type="domain" description="PglD N-terminal" evidence="4">
    <location>
        <begin position="3"/>
        <end position="85"/>
    </location>
</feature>
<dbReference type="GO" id="GO:0016740">
    <property type="term" value="F:transferase activity"/>
    <property type="evidence" value="ECO:0007669"/>
    <property type="project" value="UniProtKB-KW"/>
</dbReference>
<dbReference type="InterPro" id="IPR050179">
    <property type="entry name" value="Trans_hexapeptide_repeat"/>
</dbReference>
<feature type="binding site" evidence="3">
    <location>
        <position position="74"/>
    </location>
    <ligand>
        <name>substrate</name>
    </ligand>
</feature>
<name>A0A3R6GAQ3_PARDI</name>
<dbReference type="Proteomes" id="UP000284660">
    <property type="component" value="Unassembled WGS sequence"/>
</dbReference>
<dbReference type="Gene3D" id="2.160.10.10">
    <property type="entry name" value="Hexapeptide repeat proteins"/>
    <property type="match status" value="1"/>
</dbReference>
<dbReference type="InterPro" id="IPR020019">
    <property type="entry name" value="AcTrfase_PglD-like"/>
</dbReference>
<evidence type="ECO:0000256" key="3">
    <source>
        <dbReference type="PIRSR" id="PIRSR620019-2"/>
    </source>
</evidence>
<accession>A0A3R6GAQ3</accession>
<organism evidence="5 6">
    <name type="scientific">Parabacteroides distasonis</name>
    <dbReference type="NCBI Taxonomy" id="823"/>
    <lineage>
        <taxon>Bacteria</taxon>
        <taxon>Pseudomonadati</taxon>
        <taxon>Bacteroidota</taxon>
        <taxon>Bacteroidia</taxon>
        <taxon>Bacteroidales</taxon>
        <taxon>Tannerellaceae</taxon>
        <taxon>Parabacteroides</taxon>
    </lineage>
</organism>
<feature type="site" description="Increases basicity of active site His" evidence="2">
    <location>
        <position position="142"/>
    </location>
</feature>
<dbReference type="InterPro" id="IPR011004">
    <property type="entry name" value="Trimer_LpxA-like_sf"/>
</dbReference>
<evidence type="ECO:0000256" key="1">
    <source>
        <dbReference type="ARBA" id="ARBA00007274"/>
    </source>
</evidence>
<evidence type="ECO:0000313" key="6">
    <source>
        <dbReference type="Proteomes" id="UP000284660"/>
    </source>
</evidence>
<feature type="active site" description="Proton acceptor" evidence="2">
    <location>
        <position position="141"/>
    </location>
</feature>
<evidence type="ECO:0000259" key="4">
    <source>
        <dbReference type="Pfam" id="PF17836"/>
    </source>
</evidence>
<evidence type="ECO:0000256" key="2">
    <source>
        <dbReference type="PIRSR" id="PIRSR620019-1"/>
    </source>
</evidence>
<comment type="caution">
    <text evidence="5">The sequence shown here is derived from an EMBL/GenBank/DDBJ whole genome shotgun (WGS) entry which is preliminary data.</text>
</comment>
<dbReference type="RefSeq" id="WP_008780229.1">
    <property type="nucleotide sequence ID" value="NZ_CP103148.1"/>
</dbReference>
<dbReference type="CDD" id="cd03360">
    <property type="entry name" value="LbH_AT_putative"/>
    <property type="match status" value="1"/>
</dbReference>
<gene>
    <name evidence="5" type="ORF">DW782_15325</name>
</gene>
<dbReference type="SUPFAM" id="SSF51161">
    <property type="entry name" value="Trimeric LpxA-like enzymes"/>
    <property type="match status" value="1"/>
</dbReference>
<dbReference type="PANTHER" id="PTHR43300">
    <property type="entry name" value="ACETYLTRANSFERASE"/>
    <property type="match status" value="1"/>
</dbReference>
<dbReference type="Pfam" id="PF17836">
    <property type="entry name" value="PglD_N"/>
    <property type="match status" value="1"/>
</dbReference>
<dbReference type="AlphaFoldDB" id="A0A3R6GAQ3"/>
<dbReference type="EMBL" id="QSJN01000010">
    <property type="protein sequence ID" value="RHD72672.1"/>
    <property type="molecule type" value="Genomic_DNA"/>
</dbReference>
<dbReference type="PANTHER" id="PTHR43300:SF7">
    <property type="entry name" value="UDP-N-ACETYLBACILLOSAMINE N-ACETYLTRANSFERASE"/>
    <property type="match status" value="1"/>
</dbReference>
<dbReference type="InterPro" id="IPR041561">
    <property type="entry name" value="PglD_N"/>
</dbReference>
<dbReference type="Gene3D" id="3.40.50.20">
    <property type="match status" value="1"/>
</dbReference>
<comment type="similarity">
    <text evidence="1">Belongs to the transferase hexapeptide repeat family.</text>
</comment>
<reference evidence="5 6" key="1">
    <citation type="submission" date="2018-08" db="EMBL/GenBank/DDBJ databases">
        <title>A genome reference for cultivated species of the human gut microbiota.</title>
        <authorList>
            <person name="Zou Y."/>
            <person name="Xue W."/>
            <person name="Luo G."/>
        </authorList>
    </citation>
    <scope>NUCLEOTIDE SEQUENCE [LARGE SCALE GENOMIC DNA]</scope>
    <source>
        <strain evidence="5 6">AM30-4</strain>
    </source>
</reference>
<keyword evidence="5" id="KW-0808">Transferase</keyword>
<sequence length="229" mass="24868">MKDIAIYGAGGFGREVACLIERINKARETPIWNFIGFFDDGIPSTNDYPQGPVLGDINVLNTWKTSLSITVAIGSPKTLKSIVDNIANKKIDYPNLVDPSAVLYEIPQIGIGNIITANCVFTTNIKLGSYNIFNIGTIIPHDVIIGDFNVFNPYVNVSGNTFIGNRNLFGVKCTIIQGKTIGDNNNIGAGSVVLNSIDSCKSLLGNPAINSILILKEYFRIVKKEKQAK</sequence>
<evidence type="ECO:0000313" key="5">
    <source>
        <dbReference type="EMBL" id="RHD72672.1"/>
    </source>
</evidence>
<proteinExistence type="inferred from homology"/>
<protein>
    <submittedName>
        <fullName evidence="5">Hexapeptide transferase</fullName>
    </submittedName>
</protein>